<dbReference type="AlphaFoldDB" id="A0A9D1EL88"/>
<keyword evidence="2" id="KW-1133">Transmembrane helix</keyword>
<evidence type="ECO:0000259" key="3">
    <source>
        <dbReference type="Pfam" id="PF20251"/>
    </source>
</evidence>
<reference evidence="4" key="1">
    <citation type="submission" date="2020-10" db="EMBL/GenBank/DDBJ databases">
        <authorList>
            <person name="Gilroy R."/>
        </authorList>
    </citation>
    <scope>NUCLEOTIDE SEQUENCE</scope>
    <source>
        <strain evidence="4">ChiSxjej1B13-7041</strain>
    </source>
</reference>
<evidence type="ECO:0000256" key="2">
    <source>
        <dbReference type="SAM" id="Phobius"/>
    </source>
</evidence>
<dbReference type="InterPro" id="IPR046878">
    <property type="entry name" value="Big_14"/>
</dbReference>
<evidence type="ECO:0000256" key="1">
    <source>
        <dbReference type="SAM" id="MobiDB-lite"/>
    </source>
</evidence>
<reference evidence="4" key="2">
    <citation type="journal article" date="2021" name="PeerJ">
        <title>Extensive microbial diversity within the chicken gut microbiome revealed by metagenomics and culture.</title>
        <authorList>
            <person name="Gilroy R."/>
            <person name="Ravi A."/>
            <person name="Getino M."/>
            <person name="Pursley I."/>
            <person name="Horton D.L."/>
            <person name="Alikhan N.F."/>
            <person name="Baker D."/>
            <person name="Gharbi K."/>
            <person name="Hall N."/>
            <person name="Watson M."/>
            <person name="Adriaenssens E.M."/>
            <person name="Foster-Nyarko E."/>
            <person name="Jarju S."/>
            <person name="Secka A."/>
            <person name="Antonio M."/>
            <person name="Oren A."/>
            <person name="Chaudhuri R.R."/>
            <person name="La Ragione R."/>
            <person name="Hildebrand F."/>
            <person name="Pallen M.J."/>
        </authorList>
    </citation>
    <scope>NUCLEOTIDE SEQUENCE</scope>
    <source>
        <strain evidence="4">ChiSxjej1B13-7041</strain>
    </source>
</reference>
<dbReference type="Pfam" id="PF20251">
    <property type="entry name" value="Big_14"/>
    <property type="match status" value="1"/>
</dbReference>
<dbReference type="EMBL" id="DVHU01000102">
    <property type="protein sequence ID" value="HIR93990.1"/>
    <property type="molecule type" value="Genomic_DNA"/>
</dbReference>
<feature type="compositionally biased region" description="Gly residues" evidence="1">
    <location>
        <begin position="133"/>
        <end position="149"/>
    </location>
</feature>
<feature type="region of interest" description="Disordered" evidence="1">
    <location>
        <begin position="102"/>
        <end position="189"/>
    </location>
</feature>
<feature type="domain" description="Bacterial Ig-like" evidence="3">
    <location>
        <begin position="190"/>
        <end position="276"/>
    </location>
</feature>
<dbReference type="Proteomes" id="UP000886841">
    <property type="component" value="Unassembled WGS sequence"/>
</dbReference>
<feature type="transmembrane region" description="Helical" evidence="2">
    <location>
        <begin position="58"/>
        <end position="81"/>
    </location>
</feature>
<comment type="caution">
    <text evidence="4">The sequence shown here is derived from an EMBL/GenBank/DDBJ whole genome shotgun (WGS) entry which is preliminary data.</text>
</comment>
<name>A0A9D1EL88_9FIRM</name>
<feature type="compositionally biased region" description="Low complexity" evidence="1">
    <location>
        <begin position="115"/>
        <end position="132"/>
    </location>
</feature>
<protein>
    <recommendedName>
        <fullName evidence="3">Bacterial Ig-like domain-containing protein</fullName>
    </recommendedName>
</protein>
<evidence type="ECO:0000313" key="4">
    <source>
        <dbReference type="EMBL" id="HIR93990.1"/>
    </source>
</evidence>
<accession>A0A9D1EL88</accession>
<organism evidence="4 5">
    <name type="scientific">Candidatus Egerieimonas intestinavium</name>
    <dbReference type="NCBI Taxonomy" id="2840777"/>
    <lineage>
        <taxon>Bacteria</taxon>
        <taxon>Bacillati</taxon>
        <taxon>Bacillota</taxon>
        <taxon>Clostridia</taxon>
        <taxon>Lachnospirales</taxon>
        <taxon>Lachnospiraceae</taxon>
        <taxon>Lachnospiraceae incertae sedis</taxon>
        <taxon>Candidatus Egerieimonas</taxon>
    </lineage>
</organism>
<keyword evidence="2" id="KW-0812">Transmembrane</keyword>
<proteinExistence type="predicted"/>
<evidence type="ECO:0000313" key="5">
    <source>
        <dbReference type="Proteomes" id="UP000886841"/>
    </source>
</evidence>
<gene>
    <name evidence="4" type="ORF">IAB98_11295</name>
</gene>
<sequence length="284" mass="30602">MKREEELLAQALERYWDWRWENLPSREEILDMHRFSPEFLRNMENLEKKAQPWKRKRYTAGVRAAGLLLVLAAGLGSVQLWRLGGGGTAKFLGAKGESAASAQDAQGSFGEGADQGTDTTSESSSSQTSDEAAGGGSDQADGGTAGGGSDQAAGGTAGEGSDQASGGTAGEEVDQEDSGSYGESALTVSWQADQPEGDFLETTLENTGDQPASCSPILRSERLREGEWETIWQREESWESWILDPQSARQEEISLGEYGIDSPGEYRLVREADGQEITLDLQIP</sequence>
<keyword evidence="2" id="KW-0472">Membrane</keyword>